<dbReference type="EMBL" id="BAAABM010000066">
    <property type="protein sequence ID" value="GAA0368233.1"/>
    <property type="molecule type" value="Genomic_DNA"/>
</dbReference>
<evidence type="ECO:0000313" key="3">
    <source>
        <dbReference type="EMBL" id="GAA0368233.1"/>
    </source>
</evidence>
<dbReference type="Proteomes" id="UP001501822">
    <property type="component" value="Unassembled WGS sequence"/>
</dbReference>
<proteinExistence type="predicted"/>
<keyword evidence="2" id="KW-0472">Membrane</keyword>
<evidence type="ECO:0000256" key="2">
    <source>
        <dbReference type="SAM" id="Phobius"/>
    </source>
</evidence>
<reference evidence="3 4" key="1">
    <citation type="journal article" date="2019" name="Int. J. Syst. Evol. Microbiol.">
        <title>The Global Catalogue of Microorganisms (GCM) 10K type strain sequencing project: providing services to taxonomists for standard genome sequencing and annotation.</title>
        <authorList>
            <consortium name="The Broad Institute Genomics Platform"/>
            <consortium name="The Broad Institute Genome Sequencing Center for Infectious Disease"/>
            <person name="Wu L."/>
            <person name="Ma J."/>
        </authorList>
    </citation>
    <scope>NUCLEOTIDE SEQUENCE [LARGE SCALE GENOMIC DNA]</scope>
    <source>
        <strain evidence="3 4">JCM 3146</strain>
    </source>
</reference>
<accession>A0ABN0XN60</accession>
<feature type="region of interest" description="Disordered" evidence="1">
    <location>
        <begin position="1"/>
        <end position="47"/>
    </location>
</feature>
<keyword evidence="2" id="KW-1133">Transmembrane helix</keyword>
<keyword evidence="2" id="KW-0812">Transmembrane</keyword>
<protein>
    <recommendedName>
        <fullName evidence="5">YggT family protein</fullName>
    </recommendedName>
</protein>
<feature type="transmembrane region" description="Helical" evidence="2">
    <location>
        <begin position="120"/>
        <end position="138"/>
    </location>
</feature>
<evidence type="ECO:0008006" key="5">
    <source>
        <dbReference type="Google" id="ProtNLM"/>
    </source>
</evidence>
<name>A0ABN0XN60_9ACTN</name>
<sequence length="142" mass="15342">MARWRSKSGNVAEDSGQGAGKDSGRDSAERTVPQAGRHRPDGERLRNGLGRATGALATLVAVAATVIAVILALHIAFVVFSANQANPIVRTVNDWAHGLAWEFRDMFTPKDRRVRVLVDYGIAAAVYLIAGRVIAGLIRRIR</sequence>
<evidence type="ECO:0000313" key="4">
    <source>
        <dbReference type="Proteomes" id="UP001501822"/>
    </source>
</evidence>
<organism evidence="3 4">
    <name type="scientific">Actinoallomurus spadix</name>
    <dbReference type="NCBI Taxonomy" id="79912"/>
    <lineage>
        <taxon>Bacteria</taxon>
        <taxon>Bacillati</taxon>
        <taxon>Actinomycetota</taxon>
        <taxon>Actinomycetes</taxon>
        <taxon>Streptosporangiales</taxon>
        <taxon>Thermomonosporaceae</taxon>
        <taxon>Actinoallomurus</taxon>
    </lineage>
</organism>
<comment type="caution">
    <text evidence="3">The sequence shown here is derived from an EMBL/GenBank/DDBJ whole genome shotgun (WGS) entry which is preliminary data.</text>
</comment>
<gene>
    <name evidence="3" type="ORF">GCM10010151_67690</name>
</gene>
<evidence type="ECO:0000256" key="1">
    <source>
        <dbReference type="SAM" id="MobiDB-lite"/>
    </source>
</evidence>
<keyword evidence="4" id="KW-1185">Reference proteome</keyword>
<feature type="transmembrane region" description="Helical" evidence="2">
    <location>
        <begin position="54"/>
        <end position="80"/>
    </location>
</feature>
<dbReference type="RefSeq" id="WP_252799372.1">
    <property type="nucleotide sequence ID" value="NZ_BAAABM010000066.1"/>
</dbReference>